<dbReference type="InterPro" id="IPR001789">
    <property type="entry name" value="Sig_transdc_resp-reg_receiver"/>
</dbReference>
<accession>C0CN37</accession>
<dbReference type="eggNOG" id="COG4753">
    <property type="taxonomic scope" value="Bacteria"/>
</dbReference>
<gene>
    <name evidence="13" type="ORF">RUMHYD_02275</name>
</gene>
<dbReference type="SMART" id="SM00342">
    <property type="entry name" value="HTH_ARAC"/>
    <property type="match status" value="1"/>
</dbReference>
<dbReference type="PROSITE" id="PS50110">
    <property type="entry name" value="RESPONSE_REGULATORY"/>
    <property type="match status" value="1"/>
</dbReference>
<evidence type="ECO:0000313" key="14">
    <source>
        <dbReference type="Proteomes" id="UP000003100"/>
    </source>
</evidence>
<dbReference type="PATRIC" id="fig|476272.21.peg.1708"/>
<dbReference type="CDD" id="cd17536">
    <property type="entry name" value="REC_YesN-like"/>
    <property type="match status" value="1"/>
</dbReference>
<evidence type="ECO:0000259" key="11">
    <source>
        <dbReference type="PROSITE" id="PS01124"/>
    </source>
</evidence>
<keyword evidence="14" id="KW-1185">Reference proteome</keyword>
<dbReference type="HOGENOM" id="CLU_000445_5_1_9"/>
<sequence>MKRVLLVDDEQASSEIIRFLIHKNRFPLEIIGEARNGKDAVRKIKRWMPDLVFLDIEMPGLNGLEVMEKINEEVNHKIDFIIITAFDTFTYAQQALRLGAKDFLLKPVMYEQFCETMKRVVGYGYCDNPFFNQLMEYIDEHYMEELNCADCARKFHMSQSNIARLCKKYLNMSFTEFYNDVRVRKAKEMLEEGVPIKDAAASVGYRNLNYFYRIFKKKYQVPPKEYIQRKFKKD</sequence>
<keyword evidence="7" id="KW-0238">DNA-binding</keyword>
<dbReference type="PANTHER" id="PTHR42713:SF3">
    <property type="entry name" value="TRANSCRIPTIONAL REGULATORY PROTEIN HPTR"/>
    <property type="match status" value="1"/>
</dbReference>
<dbReference type="InterPro" id="IPR009057">
    <property type="entry name" value="Homeodomain-like_sf"/>
</dbReference>
<dbReference type="GO" id="GO:0005737">
    <property type="term" value="C:cytoplasm"/>
    <property type="evidence" value="ECO:0007669"/>
    <property type="project" value="UniProtKB-SubCell"/>
</dbReference>
<feature type="modified residue" description="4-aspartylphosphate" evidence="10">
    <location>
        <position position="55"/>
    </location>
</feature>
<keyword evidence="5" id="KW-0902">Two-component regulatory system</keyword>
<dbReference type="SUPFAM" id="SSF46689">
    <property type="entry name" value="Homeodomain-like"/>
    <property type="match status" value="2"/>
</dbReference>
<feature type="domain" description="HTH araC/xylS-type" evidence="11">
    <location>
        <begin position="132"/>
        <end position="229"/>
    </location>
</feature>
<evidence type="ECO:0000256" key="1">
    <source>
        <dbReference type="ARBA" id="ARBA00004496"/>
    </source>
</evidence>
<comment type="function">
    <text evidence="9">May play the central regulatory role in sporulation. It may be an element of the effector pathway responsible for the activation of sporulation genes in response to nutritional stress. Spo0A may act in concert with spo0H (a sigma factor) to control the expression of some genes that are critical to the sporulation process.</text>
</comment>
<evidence type="ECO:0000256" key="6">
    <source>
        <dbReference type="ARBA" id="ARBA00023015"/>
    </source>
</evidence>
<evidence type="ECO:0000256" key="4">
    <source>
        <dbReference type="ARBA" id="ARBA00022553"/>
    </source>
</evidence>
<dbReference type="InterPro" id="IPR051552">
    <property type="entry name" value="HptR"/>
</dbReference>
<dbReference type="InterPro" id="IPR011006">
    <property type="entry name" value="CheY-like_superfamily"/>
</dbReference>
<evidence type="ECO:0000256" key="3">
    <source>
        <dbReference type="ARBA" id="ARBA00022490"/>
    </source>
</evidence>
<name>C0CN37_BLAHS</name>
<evidence type="ECO:0000256" key="7">
    <source>
        <dbReference type="ARBA" id="ARBA00023125"/>
    </source>
</evidence>
<proteinExistence type="predicted"/>
<organism evidence="13 14">
    <name type="scientific">Blautia hydrogenotrophica (strain DSM 10507 / JCM 14656 / S5a33)</name>
    <name type="common">Ruminococcus hydrogenotrophicus</name>
    <dbReference type="NCBI Taxonomy" id="476272"/>
    <lineage>
        <taxon>Bacteria</taxon>
        <taxon>Bacillati</taxon>
        <taxon>Bacillota</taxon>
        <taxon>Clostridia</taxon>
        <taxon>Lachnospirales</taxon>
        <taxon>Lachnospiraceae</taxon>
        <taxon>Blautia</taxon>
    </lineage>
</organism>
<evidence type="ECO:0000256" key="8">
    <source>
        <dbReference type="ARBA" id="ARBA00023163"/>
    </source>
</evidence>
<dbReference type="AlphaFoldDB" id="C0CN37"/>
<keyword evidence="3" id="KW-0963">Cytoplasm</keyword>
<keyword evidence="4 10" id="KW-0597">Phosphoprotein</keyword>
<keyword evidence="6" id="KW-0805">Transcription regulation</keyword>
<dbReference type="GeneID" id="86821043"/>
<dbReference type="InterPro" id="IPR018060">
    <property type="entry name" value="HTH_AraC"/>
</dbReference>
<evidence type="ECO:0000256" key="10">
    <source>
        <dbReference type="PROSITE-ProRule" id="PRU00169"/>
    </source>
</evidence>
<dbReference type="PROSITE" id="PS01124">
    <property type="entry name" value="HTH_ARAC_FAMILY_2"/>
    <property type="match status" value="1"/>
</dbReference>
<dbReference type="Pfam" id="PF12833">
    <property type="entry name" value="HTH_18"/>
    <property type="match status" value="1"/>
</dbReference>
<dbReference type="Pfam" id="PF00072">
    <property type="entry name" value="Response_reg"/>
    <property type="match status" value="1"/>
</dbReference>
<evidence type="ECO:0000256" key="2">
    <source>
        <dbReference type="ARBA" id="ARBA00018672"/>
    </source>
</evidence>
<comment type="subcellular location">
    <subcellularLocation>
        <location evidence="1">Cytoplasm</location>
    </subcellularLocation>
</comment>
<reference evidence="13 14" key="1">
    <citation type="submission" date="2009-01" db="EMBL/GenBank/DDBJ databases">
        <authorList>
            <person name="Fulton L."/>
            <person name="Clifton S."/>
            <person name="Fulton B."/>
            <person name="Xu J."/>
            <person name="Minx P."/>
            <person name="Pepin K.H."/>
            <person name="Johnson M."/>
            <person name="Bhonagiri V."/>
            <person name="Nash W.E."/>
            <person name="Mardis E.R."/>
            <person name="Wilson R.K."/>
        </authorList>
    </citation>
    <scope>NUCLEOTIDE SEQUENCE [LARGE SCALE GENOMIC DNA]</scope>
    <source>
        <strain evidence="14">DSM 10507 / JCM 14656 / S5a33</strain>
    </source>
</reference>
<feature type="domain" description="Response regulatory" evidence="12">
    <location>
        <begin position="3"/>
        <end position="121"/>
    </location>
</feature>
<evidence type="ECO:0000313" key="13">
    <source>
        <dbReference type="EMBL" id="EEG48825.1"/>
    </source>
</evidence>
<dbReference type="Gene3D" id="1.10.10.60">
    <property type="entry name" value="Homeodomain-like"/>
    <property type="match status" value="2"/>
</dbReference>
<keyword evidence="8" id="KW-0804">Transcription</keyword>
<evidence type="ECO:0000259" key="12">
    <source>
        <dbReference type="PROSITE" id="PS50110"/>
    </source>
</evidence>
<dbReference type="GO" id="GO:0000160">
    <property type="term" value="P:phosphorelay signal transduction system"/>
    <property type="evidence" value="ECO:0007669"/>
    <property type="project" value="UniProtKB-KW"/>
</dbReference>
<dbReference type="Gene3D" id="3.40.50.2300">
    <property type="match status" value="1"/>
</dbReference>
<dbReference type="SMART" id="SM00448">
    <property type="entry name" value="REC"/>
    <property type="match status" value="1"/>
</dbReference>
<evidence type="ECO:0000256" key="5">
    <source>
        <dbReference type="ARBA" id="ARBA00023012"/>
    </source>
</evidence>
<evidence type="ECO:0000256" key="9">
    <source>
        <dbReference type="ARBA" id="ARBA00024867"/>
    </source>
</evidence>
<dbReference type="PANTHER" id="PTHR42713">
    <property type="entry name" value="HISTIDINE KINASE-RELATED"/>
    <property type="match status" value="1"/>
</dbReference>
<protein>
    <recommendedName>
        <fullName evidence="2">Stage 0 sporulation protein A homolog</fullName>
    </recommendedName>
</protein>
<dbReference type="EMBL" id="ACBZ01000123">
    <property type="protein sequence ID" value="EEG48825.1"/>
    <property type="molecule type" value="Genomic_DNA"/>
</dbReference>
<dbReference type="GO" id="GO:0003700">
    <property type="term" value="F:DNA-binding transcription factor activity"/>
    <property type="evidence" value="ECO:0007669"/>
    <property type="project" value="InterPro"/>
</dbReference>
<dbReference type="eggNOG" id="COG2207">
    <property type="taxonomic scope" value="Bacteria"/>
</dbReference>
<reference evidence="13 14" key="2">
    <citation type="submission" date="2009-02" db="EMBL/GenBank/DDBJ databases">
        <title>Draft genome sequence of Blautia hydrogenotrophica DSM 10507 (Ruminococcus hydrogenotrophicus DSM 10507).</title>
        <authorList>
            <person name="Sudarsanam P."/>
            <person name="Ley R."/>
            <person name="Guruge J."/>
            <person name="Turnbaugh P.J."/>
            <person name="Mahowald M."/>
            <person name="Liep D."/>
            <person name="Gordon J."/>
        </authorList>
    </citation>
    <scope>NUCLEOTIDE SEQUENCE [LARGE SCALE GENOMIC DNA]</scope>
    <source>
        <strain evidence="14">DSM 10507 / JCM 14656 / S5a33</strain>
    </source>
</reference>
<dbReference type="RefSeq" id="WP_005949498.1">
    <property type="nucleotide sequence ID" value="NZ_CP136423.1"/>
</dbReference>
<dbReference type="Proteomes" id="UP000003100">
    <property type="component" value="Unassembled WGS sequence"/>
</dbReference>
<dbReference type="GO" id="GO:0043565">
    <property type="term" value="F:sequence-specific DNA binding"/>
    <property type="evidence" value="ECO:0007669"/>
    <property type="project" value="InterPro"/>
</dbReference>
<dbReference type="SUPFAM" id="SSF52172">
    <property type="entry name" value="CheY-like"/>
    <property type="match status" value="1"/>
</dbReference>
<dbReference type="InterPro" id="IPR018062">
    <property type="entry name" value="HTH_AraC-typ_CS"/>
</dbReference>
<dbReference type="PROSITE" id="PS00041">
    <property type="entry name" value="HTH_ARAC_FAMILY_1"/>
    <property type="match status" value="1"/>
</dbReference>